<sequence>TKVLILDEATAAVDVETDELIQKTIRKEFKDRTILTIAHRIKTVMDSDKILVLEKGRVEEYESPQTLLQRPDSLFYSLAQQAGEIKDADE</sequence>
<dbReference type="GO" id="GO:0012505">
    <property type="term" value="C:endomembrane system"/>
    <property type="evidence" value="ECO:0007669"/>
    <property type="project" value="UniProtKB-SubCell"/>
</dbReference>
<organism evidence="5 6">
    <name type="scientific">Linnemannia exigua</name>
    <dbReference type="NCBI Taxonomy" id="604196"/>
    <lineage>
        <taxon>Eukaryota</taxon>
        <taxon>Fungi</taxon>
        <taxon>Fungi incertae sedis</taxon>
        <taxon>Mucoromycota</taxon>
        <taxon>Mortierellomycotina</taxon>
        <taxon>Mortierellomycetes</taxon>
        <taxon>Mortierellales</taxon>
        <taxon>Mortierellaceae</taxon>
        <taxon>Linnemannia</taxon>
    </lineage>
</organism>
<gene>
    <name evidence="5" type="primary">MLT1</name>
    <name evidence="5" type="ORF">BGZ95_000150</name>
</gene>
<dbReference type="SUPFAM" id="SSF52540">
    <property type="entry name" value="P-loop containing nucleoside triphosphate hydrolases"/>
    <property type="match status" value="1"/>
</dbReference>
<reference evidence="5" key="1">
    <citation type="journal article" date="2020" name="Fungal Divers.">
        <title>Resolving the Mortierellaceae phylogeny through synthesis of multi-gene phylogenetics and phylogenomics.</title>
        <authorList>
            <person name="Vandepol N."/>
            <person name="Liber J."/>
            <person name="Desiro A."/>
            <person name="Na H."/>
            <person name="Kennedy M."/>
            <person name="Barry K."/>
            <person name="Grigoriev I.V."/>
            <person name="Miller A.N."/>
            <person name="O'Donnell K."/>
            <person name="Stajich J.E."/>
            <person name="Bonito G."/>
        </authorList>
    </citation>
    <scope>NUCLEOTIDE SEQUENCE</scope>
    <source>
        <strain evidence="5">NRRL 28262</strain>
    </source>
</reference>
<dbReference type="EMBL" id="JAAAIL010001019">
    <property type="protein sequence ID" value="KAG0271978.1"/>
    <property type="molecule type" value="Genomic_DNA"/>
</dbReference>
<dbReference type="InterPro" id="IPR027417">
    <property type="entry name" value="P-loop_NTPase"/>
</dbReference>
<evidence type="ECO:0000313" key="5">
    <source>
        <dbReference type="EMBL" id="KAG0271978.1"/>
    </source>
</evidence>
<dbReference type="GO" id="GO:0016020">
    <property type="term" value="C:membrane"/>
    <property type="evidence" value="ECO:0007669"/>
    <property type="project" value="TreeGrafter"/>
</dbReference>
<keyword evidence="2" id="KW-0677">Repeat</keyword>
<keyword evidence="6" id="KW-1185">Reference proteome</keyword>
<keyword evidence="3" id="KW-0547">Nucleotide-binding</keyword>
<protein>
    <submittedName>
        <fullName evidence="5">Multiple drug resistance-associated protein-like transporter 1</fullName>
    </submittedName>
</protein>
<dbReference type="InterPro" id="IPR050173">
    <property type="entry name" value="ABC_transporter_C-like"/>
</dbReference>
<comment type="caution">
    <text evidence="5">The sequence shown here is derived from an EMBL/GenBank/DDBJ whole genome shotgun (WGS) entry which is preliminary data.</text>
</comment>
<dbReference type="PANTHER" id="PTHR24223:SF443">
    <property type="entry name" value="MULTIDRUG-RESISTANCE LIKE PROTEIN 1, ISOFORM I"/>
    <property type="match status" value="1"/>
</dbReference>
<dbReference type="AlphaFoldDB" id="A0AAD4DAE0"/>
<comment type="subcellular location">
    <subcellularLocation>
        <location evidence="1">Endomembrane system</location>
        <topology evidence="1">Multi-pass membrane protein</topology>
    </subcellularLocation>
</comment>
<evidence type="ECO:0000256" key="1">
    <source>
        <dbReference type="ARBA" id="ARBA00004127"/>
    </source>
</evidence>
<name>A0AAD4DAE0_9FUNG</name>
<dbReference type="Gene3D" id="3.40.50.300">
    <property type="entry name" value="P-loop containing nucleotide triphosphate hydrolases"/>
    <property type="match status" value="1"/>
</dbReference>
<dbReference type="Proteomes" id="UP001194580">
    <property type="component" value="Unassembled WGS sequence"/>
</dbReference>
<proteinExistence type="predicted"/>
<feature type="non-terminal residue" evidence="5">
    <location>
        <position position="1"/>
    </location>
</feature>
<evidence type="ECO:0000313" key="6">
    <source>
        <dbReference type="Proteomes" id="UP001194580"/>
    </source>
</evidence>
<evidence type="ECO:0000256" key="3">
    <source>
        <dbReference type="ARBA" id="ARBA00022741"/>
    </source>
</evidence>
<accession>A0AAD4DAE0</accession>
<dbReference type="GO" id="GO:0005524">
    <property type="term" value="F:ATP binding"/>
    <property type="evidence" value="ECO:0007669"/>
    <property type="project" value="UniProtKB-KW"/>
</dbReference>
<evidence type="ECO:0000256" key="4">
    <source>
        <dbReference type="ARBA" id="ARBA00022840"/>
    </source>
</evidence>
<evidence type="ECO:0000256" key="2">
    <source>
        <dbReference type="ARBA" id="ARBA00022737"/>
    </source>
</evidence>
<keyword evidence="4" id="KW-0067">ATP-binding</keyword>
<dbReference type="PANTHER" id="PTHR24223">
    <property type="entry name" value="ATP-BINDING CASSETTE SUB-FAMILY C"/>
    <property type="match status" value="1"/>
</dbReference>
<dbReference type="GO" id="GO:0042626">
    <property type="term" value="F:ATPase-coupled transmembrane transporter activity"/>
    <property type="evidence" value="ECO:0007669"/>
    <property type="project" value="TreeGrafter"/>
</dbReference>